<dbReference type="Proteomes" id="UP000514628">
    <property type="component" value="Plasmid pCFViADRI1362_P2"/>
</dbReference>
<proteinExistence type="inferred from homology"/>
<dbReference type="InterPro" id="IPR010258">
    <property type="entry name" value="Conjugal_tfr_TrbG/VirB9/CagX"/>
</dbReference>
<evidence type="ECO:0000256" key="1">
    <source>
        <dbReference type="ARBA" id="ARBA00006135"/>
    </source>
</evidence>
<evidence type="ECO:0000256" key="4">
    <source>
        <dbReference type="SAM" id="SignalP"/>
    </source>
</evidence>
<dbReference type="InterPro" id="IPR014148">
    <property type="entry name" value="VirB9"/>
</dbReference>
<dbReference type="AlphaFoldDB" id="A0A974MRI5"/>
<feature type="chain" id="PRO_5036941818" evidence="4">
    <location>
        <begin position="21"/>
        <end position="313"/>
    </location>
</feature>
<keyword evidence="5" id="KW-0614">Plasmid</keyword>
<dbReference type="CDD" id="cd06911">
    <property type="entry name" value="VirB9_CagX_TrbG"/>
    <property type="match status" value="1"/>
</dbReference>
<geneLocation type="plasmid" evidence="6">
    <name>pcfviadri1362_p2</name>
</geneLocation>
<dbReference type="EMBL" id="CP059434">
    <property type="protein sequence ID" value="QMS59901.1"/>
    <property type="molecule type" value="Genomic_DNA"/>
</dbReference>
<sequence>MKKSFFTLLILALLTNSLFALNIPKGSKFDKRVTYATYNADDVFLIRCKNGYVSMLEFGANERIVNIATGFSNGWEIIDKENFLFIKPKAYVINATEQQGVPQTMTDSNGDEIDFQMPTVIQPNAKEWDTNLIVTTTHRIYLFDLKIDEKINYKVQFNYPQDKKLKDKMAKMANDRAKQEQEELKELEKETSRVNVPRNWDFLMHVNKGSDTIAPDFAYDDGVFTYLGFNSTKTIPSIFLFDEQNKESILNTHLKKDGDYDVLVVHKTANKILLRSGDKLVGIFNNSYAKNPLSKTYDTTKLNIEREIIDNGK</sequence>
<organism evidence="5 6">
    <name type="scientific">Campylobacter fetus</name>
    <dbReference type="NCBI Taxonomy" id="196"/>
    <lineage>
        <taxon>Bacteria</taxon>
        <taxon>Pseudomonadati</taxon>
        <taxon>Campylobacterota</taxon>
        <taxon>Epsilonproteobacteria</taxon>
        <taxon>Campylobacterales</taxon>
        <taxon>Campylobacteraceae</taxon>
        <taxon>Campylobacter</taxon>
    </lineage>
</organism>
<comment type="similarity">
    <text evidence="1">Belongs to the TrbG/VirB9 family.</text>
</comment>
<dbReference type="Gene3D" id="2.60.40.2500">
    <property type="match status" value="1"/>
</dbReference>
<feature type="signal peptide" evidence="4">
    <location>
        <begin position="1"/>
        <end position="20"/>
    </location>
</feature>
<evidence type="ECO:0000256" key="3">
    <source>
        <dbReference type="SAM" id="Coils"/>
    </source>
</evidence>
<dbReference type="InterPro" id="IPR038161">
    <property type="entry name" value="VirB9/CagX/TrbG_C_sf"/>
</dbReference>
<evidence type="ECO:0000313" key="5">
    <source>
        <dbReference type="EMBL" id="QMS59901.1"/>
    </source>
</evidence>
<gene>
    <name evidence="5" type="primary">virB9</name>
    <name evidence="5" type="ORF">GZ989_011345</name>
</gene>
<reference evidence="6" key="1">
    <citation type="submission" date="2020-07" db="EMBL/GenBank/DDBJ databases">
        <title>A comparison of fourteen fully characterised mammalian-associated Campylobacter fetus isolates suggests a mechanism by which bovine-adapted biotypes have evolved high genomic plasticity.</title>
        <authorList>
            <person name="Nadin-Davis S.A."/>
            <person name="Chmara J.T."/>
            <person name="Carillo C."/>
            <person name="Amoako K."/>
            <person name="Goji N."/>
            <person name="Duceppe M.-O."/>
            <person name="Devenish J."/>
        </authorList>
    </citation>
    <scope>NUCLEOTIDE SEQUENCE [LARGE SCALE GENOMIC DNA]</scope>
    <source>
        <strain evidence="6">CFViADRI1362</strain>
        <plasmid evidence="6">pcfviadri1362_p2</plasmid>
    </source>
</reference>
<dbReference type="Pfam" id="PF03524">
    <property type="entry name" value="CagX"/>
    <property type="match status" value="1"/>
</dbReference>
<accession>A0A974MRI5</accession>
<evidence type="ECO:0000256" key="2">
    <source>
        <dbReference type="ARBA" id="ARBA00022729"/>
    </source>
</evidence>
<evidence type="ECO:0000313" key="6">
    <source>
        <dbReference type="Proteomes" id="UP000514628"/>
    </source>
</evidence>
<protein>
    <submittedName>
        <fullName evidence="5">P-type conjugative transfer protein VirB9</fullName>
    </submittedName>
</protein>
<name>A0A974MRI5_CAMFE</name>
<keyword evidence="3" id="KW-0175">Coiled coil</keyword>
<feature type="coiled-coil region" evidence="3">
    <location>
        <begin position="162"/>
        <end position="194"/>
    </location>
</feature>
<dbReference type="RefSeq" id="WP_065843565.1">
    <property type="nucleotide sequence ID" value="NZ_CP059434.1"/>
</dbReference>
<dbReference type="NCBIfam" id="TIGR02781">
    <property type="entry name" value="VirB9"/>
    <property type="match status" value="1"/>
</dbReference>
<keyword evidence="2 4" id="KW-0732">Signal</keyword>
<dbReference type="InterPro" id="IPR033645">
    <property type="entry name" value="VirB9/CagX/TrbG_C"/>
</dbReference>